<evidence type="ECO:0000256" key="4">
    <source>
        <dbReference type="ARBA" id="ARBA00023163"/>
    </source>
</evidence>
<evidence type="ECO:0000256" key="3">
    <source>
        <dbReference type="ARBA" id="ARBA00023125"/>
    </source>
</evidence>
<protein>
    <submittedName>
        <fullName evidence="6">GntR family transcriptional regulator</fullName>
    </submittedName>
</protein>
<dbReference type="InterPro" id="IPR036390">
    <property type="entry name" value="WH_DNA-bd_sf"/>
</dbReference>
<name>A0A7J5B1S0_9MICO</name>
<accession>A0A7J5B1S0</accession>
<keyword evidence="3" id="KW-0238">DNA-binding</keyword>
<dbReference type="GO" id="GO:0003700">
    <property type="term" value="F:DNA-binding transcription factor activity"/>
    <property type="evidence" value="ECO:0007669"/>
    <property type="project" value="InterPro"/>
</dbReference>
<keyword evidence="7" id="KW-1185">Reference proteome</keyword>
<keyword evidence="4" id="KW-0804">Transcription</keyword>
<evidence type="ECO:0000256" key="2">
    <source>
        <dbReference type="ARBA" id="ARBA00023015"/>
    </source>
</evidence>
<evidence type="ECO:0000313" key="7">
    <source>
        <dbReference type="Proteomes" id="UP000490386"/>
    </source>
</evidence>
<dbReference type="AlphaFoldDB" id="A0A7J5B1S0"/>
<evidence type="ECO:0000259" key="5">
    <source>
        <dbReference type="PROSITE" id="PS50949"/>
    </source>
</evidence>
<dbReference type="CDD" id="cd07377">
    <property type="entry name" value="WHTH_GntR"/>
    <property type="match status" value="1"/>
</dbReference>
<dbReference type="PANTHER" id="PTHR46577:SF1">
    <property type="entry name" value="HTH-TYPE TRANSCRIPTIONAL REGULATORY PROTEIN GABR"/>
    <property type="match status" value="1"/>
</dbReference>
<dbReference type="InterPro" id="IPR051446">
    <property type="entry name" value="HTH_trans_reg/aminotransferase"/>
</dbReference>
<dbReference type="PROSITE" id="PS50949">
    <property type="entry name" value="HTH_GNTR"/>
    <property type="match status" value="1"/>
</dbReference>
<dbReference type="EMBL" id="WBJX01000003">
    <property type="protein sequence ID" value="KAB1637881.1"/>
    <property type="molecule type" value="Genomic_DNA"/>
</dbReference>
<dbReference type="SUPFAM" id="SSF46785">
    <property type="entry name" value="Winged helix' DNA-binding domain"/>
    <property type="match status" value="1"/>
</dbReference>
<dbReference type="GO" id="GO:0003677">
    <property type="term" value="F:DNA binding"/>
    <property type="evidence" value="ECO:0007669"/>
    <property type="project" value="UniProtKB-KW"/>
</dbReference>
<reference evidence="6 7" key="1">
    <citation type="submission" date="2019-09" db="EMBL/GenBank/DDBJ databases">
        <title>Phylogeny of genus Pseudoclavibacter and closely related genus.</title>
        <authorList>
            <person name="Li Y."/>
        </authorList>
    </citation>
    <scope>NUCLEOTIDE SEQUENCE [LARGE SCALE GENOMIC DNA]</scope>
    <source>
        <strain evidence="6 7">THG-MD12</strain>
    </source>
</reference>
<keyword evidence="2" id="KW-0805">Transcription regulation</keyword>
<gene>
    <name evidence="6" type="ORF">F8O03_10080</name>
</gene>
<organism evidence="6 7">
    <name type="scientific">Pseudoclavibacter terrae</name>
    <dbReference type="NCBI Taxonomy" id="1530195"/>
    <lineage>
        <taxon>Bacteria</taxon>
        <taxon>Bacillati</taxon>
        <taxon>Actinomycetota</taxon>
        <taxon>Actinomycetes</taxon>
        <taxon>Micrococcales</taxon>
        <taxon>Microbacteriaceae</taxon>
        <taxon>Pseudoclavibacter</taxon>
    </lineage>
</organism>
<proteinExistence type="predicted"/>
<sequence>MTSPSGGVIRSAEQIYDYFKGLIVSGRLGAGDKLPTVRQSTIDLEVALGTAAKAYKMLEQEGLVVSRGRAGTRVAESGALLPGDVAAQVRATVASAKRHGVARDDVASALRAYWDA</sequence>
<dbReference type="InterPro" id="IPR000524">
    <property type="entry name" value="Tscrpt_reg_HTH_GntR"/>
</dbReference>
<evidence type="ECO:0000313" key="6">
    <source>
        <dbReference type="EMBL" id="KAB1637881.1"/>
    </source>
</evidence>
<dbReference type="OrthoDB" id="4307011at2"/>
<feature type="domain" description="HTH gntR-type" evidence="5">
    <location>
        <begin position="9"/>
        <end position="77"/>
    </location>
</feature>
<dbReference type="PANTHER" id="PTHR46577">
    <property type="entry name" value="HTH-TYPE TRANSCRIPTIONAL REGULATORY PROTEIN GABR"/>
    <property type="match status" value="1"/>
</dbReference>
<dbReference type="InterPro" id="IPR036388">
    <property type="entry name" value="WH-like_DNA-bd_sf"/>
</dbReference>
<dbReference type="Pfam" id="PF00392">
    <property type="entry name" value="GntR"/>
    <property type="match status" value="1"/>
</dbReference>
<dbReference type="SMART" id="SM00345">
    <property type="entry name" value="HTH_GNTR"/>
    <property type="match status" value="1"/>
</dbReference>
<dbReference type="Proteomes" id="UP000490386">
    <property type="component" value="Unassembled WGS sequence"/>
</dbReference>
<comment type="caution">
    <text evidence="6">The sequence shown here is derived from an EMBL/GenBank/DDBJ whole genome shotgun (WGS) entry which is preliminary data.</text>
</comment>
<keyword evidence="1" id="KW-0663">Pyridoxal phosphate</keyword>
<dbReference type="Gene3D" id="1.10.10.10">
    <property type="entry name" value="Winged helix-like DNA-binding domain superfamily/Winged helix DNA-binding domain"/>
    <property type="match status" value="1"/>
</dbReference>
<evidence type="ECO:0000256" key="1">
    <source>
        <dbReference type="ARBA" id="ARBA00022898"/>
    </source>
</evidence>